<dbReference type="Gene3D" id="2.40.10.200">
    <property type="entry name" value="STY4665 C-terminal domain-like"/>
    <property type="match status" value="1"/>
</dbReference>
<dbReference type="SMART" id="SM00471">
    <property type="entry name" value="HDc"/>
    <property type="match status" value="1"/>
</dbReference>
<dbReference type="InterPro" id="IPR036388">
    <property type="entry name" value="WH-like_DNA-bd_sf"/>
</dbReference>
<dbReference type="InterPro" id="IPR036390">
    <property type="entry name" value="WH_DNA-bd_sf"/>
</dbReference>
<evidence type="ECO:0000313" key="3">
    <source>
        <dbReference type="EMBL" id="PSU44269.1"/>
    </source>
</evidence>
<dbReference type="RefSeq" id="WP_107246076.1">
    <property type="nucleotide sequence ID" value="NZ_PYMJ01000051.1"/>
</dbReference>
<sequence>MKNPITSFFRWLNDDNNTKPPATVAFKETIVADGFILPWTKEQFRNDTVIQDKLRVLKRSGLALPYEVWEEFVVDTVLALSMWMQAFPASENYHHAYKRGLLEHSLDVAIYAMRLRRNYILPPNTPPEEVLHREYIWVYGVFLSALLHDTGKIVDFWVEIKTSNDESEWWTPAHGALGELGAPYRFKYKDDRAYSTHQHLGTFLLNQLVPKNPMTAIMSDSELFAQMTGYLSGHKDADNVIEQIVRQADAASVAQDLGANKDGVNLAAKQARVGASSSFAEQLTVTLRYLLTEKKILLNRKGAEGFVDGEYLYLICKPIADKLRTTLLERGVTNVPSKNTKLFNELQTHNIIRPNTQGLAVWQCEIVLSDLEWRQNFTCICIHLPTFLPEHTLKQMPGTVTLTEPDETETDSVNETISEQAAPEQNLSPEQAIDPAPEPNNVALDLMAFMPGFETTEEQPASVGNVTEAVAEKSDFNTLTPKDIGEQFWAWVEQGLLGGVYPVNTELAFYHIVNGHVFIVSPCAFKTFVESYRVGCDGESYAKVQNGFQLLNKHKKNGVRNFQTVRVNDESILHGYLVEMNDALFAIYPTNNPLLTLEGDEGE</sequence>
<protein>
    <submittedName>
        <fullName evidence="3">Relaxase</fullName>
    </submittedName>
</protein>
<organism evidence="3 4">
    <name type="scientific">Photobacterium frigidiphilum</name>
    <dbReference type="NCBI Taxonomy" id="264736"/>
    <lineage>
        <taxon>Bacteria</taxon>
        <taxon>Pseudomonadati</taxon>
        <taxon>Pseudomonadota</taxon>
        <taxon>Gammaproteobacteria</taxon>
        <taxon>Vibrionales</taxon>
        <taxon>Vibrionaceae</taxon>
        <taxon>Photobacterium</taxon>
    </lineage>
</organism>
<accession>A0A2T3J6X2</accession>
<dbReference type="NCBIfam" id="TIGR03760">
    <property type="entry name" value="ICE_TraI_Pfluor"/>
    <property type="match status" value="1"/>
</dbReference>
<dbReference type="Proteomes" id="UP000240987">
    <property type="component" value="Unassembled WGS sequence"/>
</dbReference>
<dbReference type="SUPFAM" id="SSF109604">
    <property type="entry name" value="HD-domain/PDEase-like"/>
    <property type="match status" value="1"/>
</dbReference>
<reference evidence="3 4" key="1">
    <citation type="submission" date="2018-01" db="EMBL/GenBank/DDBJ databases">
        <title>Whole genome sequencing of Histamine producing bacteria.</title>
        <authorList>
            <person name="Butler K."/>
        </authorList>
    </citation>
    <scope>NUCLEOTIDE SEQUENCE [LARGE SCALE GENOMIC DNA]</scope>
    <source>
        <strain evidence="3 4">JCM 12947</strain>
    </source>
</reference>
<gene>
    <name evidence="3" type="ORF">C9J12_27345</name>
</gene>
<dbReference type="AlphaFoldDB" id="A0A2T3J6X2"/>
<keyword evidence="4" id="KW-1185">Reference proteome</keyword>
<dbReference type="SUPFAM" id="SSF46785">
    <property type="entry name" value="Winged helix' DNA-binding domain"/>
    <property type="match status" value="1"/>
</dbReference>
<feature type="region of interest" description="Disordered" evidence="1">
    <location>
        <begin position="404"/>
        <end position="437"/>
    </location>
</feature>
<dbReference type="Gene3D" id="1.10.10.10">
    <property type="entry name" value="Winged helix-like DNA-binding domain superfamily/Winged helix DNA-binding domain"/>
    <property type="match status" value="1"/>
</dbReference>
<dbReference type="InterPro" id="IPR011093">
    <property type="entry name" value="TraI_2_C"/>
</dbReference>
<dbReference type="Pfam" id="PF07514">
    <property type="entry name" value="TraI_2"/>
    <property type="match status" value="1"/>
</dbReference>
<feature type="compositionally biased region" description="Polar residues" evidence="1">
    <location>
        <begin position="413"/>
        <end position="429"/>
    </location>
</feature>
<dbReference type="Pfam" id="PF07515">
    <property type="entry name" value="TraI_2_C"/>
    <property type="match status" value="1"/>
</dbReference>
<dbReference type="Gene3D" id="1.10.3210.40">
    <property type="match status" value="1"/>
</dbReference>
<name>A0A2T3J6X2_9GAMM</name>
<dbReference type="EMBL" id="PYMJ01000051">
    <property type="protein sequence ID" value="PSU44269.1"/>
    <property type="molecule type" value="Genomic_DNA"/>
</dbReference>
<comment type="caution">
    <text evidence="3">The sequence shown here is derived from an EMBL/GenBank/DDBJ whole genome shotgun (WGS) entry which is preliminary data.</text>
</comment>
<proteinExistence type="predicted"/>
<evidence type="ECO:0000259" key="2">
    <source>
        <dbReference type="SMART" id="SM00471"/>
    </source>
</evidence>
<evidence type="ECO:0000313" key="4">
    <source>
        <dbReference type="Proteomes" id="UP000240987"/>
    </source>
</evidence>
<dbReference type="OrthoDB" id="6190309at2"/>
<dbReference type="InterPro" id="IPR003607">
    <property type="entry name" value="HD/PDEase_dom"/>
</dbReference>
<dbReference type="InterPro" id="IPR011119">
    <property type="entry name" value="Unchr_helicase_relaxase_TraI"/>
</dbReference>
<dbReference type="InterPro" id="IPR022391">
    <property type="entry name" value="ICE_relaxase_PFGI-1"/>
</dbReference>
<evidence type="ECO:0000256" key="1">
    <source>
        <dbReference type="SAM" id="MobiDB-lite"/>
    </source>
</evidence>
<dbReference type="NCBIfam" id="NF041494">
    <property type="entry name" value="MobH"/>
    <property type="match status" value="1"/>
</dbReference>
<feature type="domain" description="HD/PDEase" evidence="2">
    <location>
        <begin position="97"/>
        <end position="263"/>
    </location>
</feature>